<dbReference type="InterPro" id="IPR013595">
    <property type="entry name" value="Pept_S33_TAP-like_C"/>
</dbReference>
<organism evidence="3 4">
    <name type="scientific">Saccharothrix syringae</name>
    <name type="common">Nocardiopsis syringae</name>
    <dbReference type="NCBI Taxonomy" id="103733"/>
    <lineage>
        <taxon>Bacteria</taxon>
        <taxon>Bacillati</taxon>
        <taxon>Actinomycetota</taxon>
        <taxon>Actinomycetes</taxon>
        <taxon>Pseudonocardiales</taxon>
        <taxon>Pseudonocardiaceae</taxon>
        <taxon>Saccharothrix</taxon>
    </lineage>
</organism>
<dbReference type="KEGG" id="ssyi:EKG83_09260"/>
<evidence type="ECO:0000259" key="2">
    <source>
        <dbReference type="Pfam" id="PF08386"/>
    </source>
</evidence>
<dbReference type="InterPro" id="IPR029058">
    <property type="entry name" value="AB_hydrolase_fold"/>
</dbReference>
<evidence type="ECO:0000256" key="1">
    <source>
        <dbReference type="SAM" id="SignalP"/>
    </source>
</evidence>
<dbReference type="GO" id="GO:0016787">
    <property type="term" value="F:hydrolase activity"/>
    <property type="evidence" value="ECO:0007669"/>
    <property type="project" value="UniProtKB-KW"/>
</dbReference>
<evidence type="ECO:0000313" key="4">
    <source>
        <dbReference type="Proteomes" id="UP000325787"/>
    </source>
</evidence>
<dbReference type="EMBL" id="CP034550">
    <property type="protein sequence ID" value="QFZ17644.1"/>
    <property type="molecule type" value="Genomic_DNA"/>
</dbReference>
<sequence>MPRRRHAALILVALSALAACSAGPSTRPVIAVRGDGAESAQAAVPSGPREVPPLEDFEQGGLTWSSCTEETESRMAGTAPAGDHEYECARLTVRLDASNRPGRGSLGVALLRVGTGGTPLVVVGDAEGEPGTLKAARLAAVLPAEVLSTFTLIGVDRRGTGQSDGVQCVPNSARTAIVEADPADPTSEDLQEAFTKASQECVIDLENRLTAVDSWRTAADLEQLREALGVPHLNGIGVGEGSRVLTTYASRYPDRIGRLVLDGAPDPTLDAQGVAEARAVAAGEAFAAFEKDCVLRGCPLGATATSRFTALLEALRDAPLRGEDVDLTPGTATVAVLVGLADRSRWPQLADALVAAEGGDGSKLTAFVAPLLVDQDDSPPWLDAGIVTTCNDTTTRIPPERVNSLTADWREKHPLFGAYFARKLLTCGPFPVPQAVQVPKLVGAPPVLVLTSAADPVTPAAGGERAAQALPAGVVVAWQGSGHGALGQSVCATTAAQEFLVNAKVPVSGTVCPP</sequence>
<dbReference type="Gene3D" id="3.40.50.1820">
    <property type="entry name" value="alpha/beta hydrolase"/>
    <property type="match status" value="1"/>
</dbReference>
<feature type="chain" id="PRO_5038380360" evidence="1">
    <location>
        <begin position="19"/>
        <end position="514"/>
    </location>
</feature>
<protein>
    <submittedName>
        <fullName evidence="3">Alpha/beta hydrolase</fullName>
    </submittedName>
</protein>
<feature type="signal peptide" evidence="1">
    <location>
        <begin position="1"/>
        <end position="18"/>
    </location>
</feature>
<dbReference type="PROSITE" id="PS51257">
    <property type="entry name" value="PROKAR_LIPOPROTEIN"/>
    <property type="match status" value="1"/>
</dbReference>
<name>A0A5Q0GVX3_SACSY</name>
<dbReference type="Proteomes" id="UP000325787">
    <property type="component" value="Chromosome"/>
</dbReference>
<dbReference type="AlphaFoldDB" id="A0A5Q0GVX3"/>
<dbReference type="OrthoDB" id="5166357at2"/>
<proteinExistence type="predicted"/>
<accession>A0A5Q0GVX3</accession>
<evidence type="ECO:0000313" key="3">
    <source>
        <dbReference type="EMBL" id="QFZ17644.1"/>
    </source>
</evidence>
<keyword evidence="3" id="KW-0378">Hydrolase</keyword>
<keyword evidence="4" id="KW-1185">Reference proteome</keyword>
<feature type="domain" description="Peptidase S33 tripeptidyl aminopeptidase-like C-terminal" evidence="2">
    <location>
        <begin position="414"/>
        <end position="512"/>
    </location>
</feature>
<dbReference type="RefSeq" id="WP_033432599.1">
    <property type="nucleotide sequence ID" value="NZ_CP034550.1"/>
</dbReference>
<dbReference type="SUPFAM" id="SSF53474">
    <property type="entry name" value="alpha/beta-Hydrolases"/>
    <property type="match status" value="1"/>
</dbReference>
<reference evidence="4" key="1">
    <citation type="journal article" date="2021" name="Curr. Microbiol.">
        <title>Complete genome of nocamycin-producing strain Saccharothrix syringae NRRL B-16468 reveals the biosynthetic potential for secondary metabolites.</title>
        <authorList>
            <person name="Mo X."/>
            <person name="Yang S."/>
        </authorList>
    </citation>
    <scope>NUCLEOTIDE SEQUENCE [LARGE SCALE GENOMIC DNA]</scope>
    <source>
        <strain evidence="4">ATCC 51364 / DSM 43886 / JCM 6844 / KCTC 9398 / NBRC 14523 / NRRL B-16468 / INA 2240</strain>
    </source>
</reference>
<dbReference type="Pfam" id="PF08386">
    <property type="entry name" value="Abhydrolase_4"/>
    <property type="match status" value="1"/>
</dbReference>
<keyword evidence="1" id="KW-0732">Signal</keyword>
<gene>
    <name evidence="3" type="ORF">EKG83_09260</name>
</gene>